<keyword evidence="3" id="KW-1185">Reference proteome</keyword>
<sequence>MTRGRPTPAGTATGTGTPESVWRAWLARRDWPELAPDPGWRTALVCSAHPDDDVLAVGGLMRLLAGAGLALRLLAATDGEASHPGSAVLEPPELARRRVAETAAALAALGVDPVDPVRLRLPDSALTAVEDQLTAAVTAAARGVDVVLAPWSGDAHPDHEAVGRAACAAAAAHGIPLLAFPVWTWTWSGPDDPRVPWHRARLVRLPPAVQAARRDAVACFATQVRPLGPAPEDAVVLPPEVLEHFDRDVEVVFA</sequence>
<reference evidence="2 3" key="1">
    <citation type="submission" date="2020-07" db="EMBL/GenBank/DDBJ databases">
        <title>Sequencing the genomes of 1000 actinobacteria strains.</title>
        <authorList>
            <person name="Klenk H.-P."/>
        </authorList>
    </citation>
    <scope>NUCLEOTIDE SEQUENCE [LARGE SCALE GENOMIC DNA]</scope>
    <source>
        <strain evidence="2 3">DSM 104001</strain>
    </source>
</reference>
<dbReference type="SUPFAM" id="SSF102588">
    <property type="entry name" value="LmbE-like"/>
    <property type="match status" value="1"/>
</dbReference>
<dbReference type="InterPro" id="IPR003737">
    <property type="entry name" value="GlcNAc_PI_deacetylase-related"/>
</dbReference>
<dbReference type="Pfam" id="PF02585">
    <property type="entry name" value="PIG-L"/>
    <property type="match status" value="1"/>
</dbReference>
<keyword evidence="1" id="KW-0862">Zinc</keyword>
<dbReference type="PANTHER" id="PTHR12993">
    <property type="entry name" value="N-ACETYLGLUCOSAMINYL-PHOSPHATIDYLINOSITOL DE-N-ACETYLASE-RELATED"/>
    <property type="match status" value="1"/>
</dbReference>
<organism evidence="2 3">
    <name type="scientific">Petropleomorpha daqingensis</name>
    <dbReference type="NCBI Taxonomy" id="2026353"/>
    <lineage>
        <taxon>Bacteria</taxon>
        <taxon>Bacillati</taxon>
        <taxon>Actinomycetota</taxon>
        <taxon>Actinomycetes</taxon>
        <taxon>Geodermatophilales</taxon>
        <taxon>Geodermatophilaceae</taxon>
        <taxon>Petropleomorpha</taxon>
    </lineage>
</organism>
<dbReference type="EMBL" id="JACBZT010000001">
    <property type="protein sequence ID" value="NYJ07720.1"/>
    <property type="molecule type" value="Genomic_DNA"/>
</dbReference>
<gene>
    <name evidence="2" type="ORF">GGQ55_003998</name>
</gene>
<evidence type="ECO:0000313" key="3">
    <source>
        <dbReference type="Proteomes" id="UP000541969"/>
    </source>
</evidence>
<dbReference type="Gene3D" id="3.40.50.10320">
    <property type="entry name" value="LmbE-like"/>
    <property type="match status" value="1"/>
</dbReference>
<protein>
    <submittedName>
        <fullName evidence="2">LmbE family N-acetylglucosaminyl deacetylase</fullName>
    </submittedName>
</protein>
<evidence type="ECO:0000313" key="2">
    <source>
        <dbReference type="EMBL" id="NYJ07720.1"/>
    </source>
</evidence>
<accession>A0A853CIV3</accession>
<dbReference type="GO" id="GO:0016137">
    <property type="term" value="P:glycoside metabolic process"/>
    <property type="evidence" value="ECO:0007669"/>
    <property type="project" value="UniProtKB-ARBA"/>
</dbReference>
<dbReference type="GO" id="GO:0016811">
    <property type="term" value="F:hydrolase activity, acting on carbon-nitrogen (but not peptide) bonds, in linear amides"/>
    <property type="evidence" value="ECO:0007669"/>
    <property type="project" value="TreeGrafter"/>
</dbReference>
<name>A0A853CIV3_9ACTN</name>
<dbReference type="Proteomes" id="UP000541969">
    <property type="component" value="Unassembled WGS sequence"/>
</dbReference>
<evidence type="ECO:0000256" key="1">
    <source>
        <dbReference type="ARBA" id="ARBA00022833"/>
    </source>
</evidence>
<dbReference type="InterPro" id="IPR024078">
    <property type="entry name" value="LmbE-like_dom_sf"/>
</dbReference>
<dbReference type="PANTHER" id="PTHR12993:SF29">
    <property type="entry name" value="BLR3841 PROTEIN"/>
    <property type="match status" value="1"/>
</dbReference>
<dbReference type="RefSeq" id="WP_179719782.1">
    <property type="nucleotide sequence ID" value="NZ_JACBZT010000001.1"/>
</dbReference>
<proteinExistence type="predicted"/>
<comment type="caution">
    <text evidence="2">The sequence shown here is derived from an EMBL/GenBank/DDBJ whole genome shotgun (WGS) entry which is preliminary data.</text>
</comment>
<dbReference type="AlphaFoldDB" id="A0A853CIV3"/>